<dbReference type="InterPro" id="IPR019510">
    <property type="entry name" value="AKAP7-like_phosphoesterase"/>
</dbReference>
<dbReference type="InterPro" id="IPR009097">
    <property type="entry name" value="Cyclic_Pdiesterase"/>
</dbReference>
<dbReference type="WBParaSite" id="PDA_v2.g18878.t1">
    <property type="protein sequence ID" value="PDA_v2.g18878.t1"/>
    <property type="gene ID" value="PDA_v2.g18878"/>
</dbReference>
<dbReference type="PANTHER" id="PTHR15934:SF2">
    <property type="entry name" value="A-KINASE ANCHOR PROTEIN 7-LIKE PHOSPHOESTERASE DOMAIN-CONTAINING PROTEIN"/>
    <property type="match status" value="1"/>
</dbReference>
<dbReference type="PANTHER" id="PTHR15934">
    <property type="entry name" value="RNA 2',3'-CYCLIC PHOSPHODIESTERASE"/>
    <property type="match status" value="1"/>
</dbReference>
<name>A0A914PVL6_9BILA</name>
<proteinExistence type="predicted"/>
<dbReference type="SUPFAM" id="SSF55144">
    <property type="entry name" value="LigT-like"/>
    <property type="match status" value="1"/>
</dbReference>
<dbReference type="InterPro" id="IPR052641">
    <property type="entry name" value="AKAP7_isoform_gamma"/>
</dbReference>
<dbReference type="AlphaFoldDB" id="A0A914PVL6"/>
<protein>
    <submittedName>
        <fullName evidence="4">A-kinase anchor protein 7-like phosphoesterase domain-containing protein</fullName>
    </submittedName>
</protein>
<organism evidence="3 4">
    <name type="scientific">Panagrolaimus davidi</name>
    <dbReference type="NCBI Taxonomy" id="227884"/>
    <lineage>
        <taxon>Eukaryota</taxon>
        <taxon>Metazoa</taxon>
        <taxon>Ecdysozoa</taxon>
        <taxon>Nematoda</taxon>
        <taxon>Chromadorea</taxon>
        <taxon>Rhabditida</taxon>
        <taxon>Tylenchina</taxon>
        <taxon>Panagrolaimomorpha</taxon>
        <taxon>Panagrolaimoidea</taxon>
        <taxon>Panagrolaimidae</taxon>
        <taxon>Panagrolaimus</taxon>
    </lineage>
</organism>
<feature type="signal peptide" evidence="1">
    <location>
        <begin position="1"/>
        <end position="16"/>
    </location>
</feature>
<accession>A0A914PVL6</accession>
<evidence type="ECO:0000313" key="3">
    <source>
        <dbReference type="Proteomes" id="UP000887578"/>
    </source>
</evidence>
<dbReference type="GO" id="GO:0010738">
    <property type="term" value="P:regulation of protein kinase A signaling"/>
    <property type="evidence" value="ECO:0007669"/>
    <property type="project" value="TreeGrafter"/>
</dbReference>
<evidence type="ECO:0000256" key="1">
    <source>
        <dbReference type="SAM" id="SignalP"/>
    </source>
</evidence>
<dbReference type="GO" id="GO:0005829">
    <property type="term" value="C:cytosol"/>
    <property type="evidence" value="ECO:0007669"/>
    <property type="project" value="TreeGrafter"/>
</dbReference>
<sequence length="203" mass="22970">MRLILLTLAFVGAASGYSHFISYHIDSPDVQNRVATIQDDLLEKDALFEKYFEKLTSLHVSVDYLDLNETTIEAAKTALIEAGKKLSSSSVTLRGFGSLAGYLYVNAFSDDNPLLLIKNKESVKATFQTFGIQTSWWWPYVPHMTVANVNGPDQLQLEYKWFNLLFDPRKMGSFEIKSIRLCAWNIPEGDEDYPILAEAFLSL</sequence>
<dbReference type="Gene3D" id="3.90.1140.10">
    <property type="entry name" value="Cyclic phosphodiesterase"/>
    <property type="match status" value="1"/>
</dbReference>
<feature type="domain" description="A-kinase anchor protein 7-like phosphoesterase" evidence="2">
    <location>
        <begin position="17"/>
        <end position="194"/>
    </location>
</feature>
<feature type="chain" id="PRO_5037184863" evidence="1">
    <location>
        <begin position="17"/>
        <end position="203"/>
    </location>
</feature>
<reference evidence="4" key="1">
    <citation type="submission" date="2022-11" db="UniProtKB">
        <authorList>
            <consortium name="WormBaseParasite"/>
        </authorList>
    </citation>
    <scope>IDENTIFICATION</scope>
</reference>
<dbReference type="Proteomes" id="UP000887578">
    <property type="component" value="Unplaced"/>
</dbReference>
<dbReference type="Pfam" id="PF10469">
    <property type="entry name" value="AKAP7_NLS"/>
    <property type="match status" value="1"/>
</dbReference>
<keyword evidence="3" id="KW-1185">Reference proteome</keyword>
<keyword evidence="1" id="KW-0732">Signal</keyword>
<evidence type="ECO:0000259" key="2">
    <source>
        <dbReference type="Pfam" id="PF10469"/>
    </source>
</evidence>
<dbReference type="GO" id="GO:0034237">
    <property type="term" value="F:protein kinase A regulatory subunit binding"/>
    <property type="evidence" value="ECO:0007669"/>
    <property type="project" value="TreeGrafter"/>
</dbReference>
<evidence type="ECO:0000313" key="4">
    <source>
        <dbReference type="WBParaSite" id="PDA_v2.g18878.t1"/>
    </source>
</evidence>